<comment type="caution">
    <text evidence="2">The sequence shown here is derived from an EMBL/GenBank/DDBJ whole genome shotgun (WGS) entry which is preliminary data.</text>
</comment>
<dbReference type="EMBL" id="JAMFMB010000039">
    <property type="protein sequence ID" value="MCL6285824.1"/>
    <property type="molecule type" value="Genomic_DNA"/>
</dbReference>
<dbReference type="RefSeq" id="WP_249713008.1">
    <property type="nucleotide sequence ID" value="NZ_JAMFMB010000039.1"/>
</dbReference>
<name>A0ABT0Q7H1_9RHOB</name>
<feature type="chain" id="PRO_5045366360" evidence="1">
    <location>
        <begin position="28"/>
        <end position="361"/>
    </location>
</feature>
<reference evidence="2" key="1">
    <citation type="submission" date="2022-05" db="EMBL/GenBank/DDBJ databases">
        <authorList>
            <person name="Park J.-S."/>
        </authorList>
    </citation>
    <scope>NUCLEOTIDE SEQUENCE</scope>
    <source>
        <strain evidence="2">2012CJ41-6</strain>
    </source>
</reference>
<keyword evidence="1" id="KW-0732">Signal</keyword>
<protein>
    <submittedName>
        <fullName evidence="2">Tetratricopeptide repeat protein</fullName>
    </submittedName>
</protein>
<evidence type="ECO:0000313" key="3">
    <source>
        <dbReference type="Proteomes" id="UP001203880"/>
    </source>
</evidence>
<dbReference type="InterPro" id="IPR011990">
    <property type="entry name" value="TPR-like_helical_dom_sf"/>
</dbReference>
<keyword evidence="3" id="KW-1185">Reference proteome</keyword>
<gene>
    <name evidence="2" type="ORF">M3P21_20075</name>
</gene>
<organism evidence="2 3">
    <name type="scientific">Ruegeria spongiae</name>
    <dbReference type="NCBI Taxonomy" id="2942209"/>
    <lineage>
        <taxon>Bacteria</taxon>
        <taxon>Pseudomonadati</taxon>
        <taxon>Pseudomonadota</taxon>
        <taxon>Alphaproteobacteria</taxon>
        <taxon>Rhodobacterales</taxon>
        <taxon>Roseobacteraceae</taxon>
        <taxon>Ruegeria</taxon>
    </lineage>
</organism>
<feature type="signal peptide" evidence="1">
    <location>
        <begin position="1"/>
        <end position="27"/>
    </location>
</feature>
<accession>A0ABT0Q7H1</accession>
<sequence length="361" mass="39802">MRVSTENFKHALLSSTLACLIAVPAFAQTGSVMSDLADPEALARFRAEAAERIKCDPIEDWDAKMAAFEADGNKKWKQAEMGCALEAGSQALDEMSLPTNLIWAFVTFRVDNIERHLEVLGGHLEYFEVLKEDAGRLDSGAERSAEVYVRWMQNRERAEVILEKIDPIVPKLTEARILRAAYQLASTLRESTSEEQGDALNAAKADLEIAVAEKPEALDGLGQMMLGQILVTLPEFLDGDTPRGIELLENANALNPADMSVHRALIDAYMGVRENDKAVALLQAALEIDPADVNPQDYVDDMQFLGGLAVRLDQPEMVTQFAERRSAMFDKMPELHTRKDVATLGHGSENPFTGVDSNDLN</sequence>
<dbReference type="Gene3D" id="1.25.40.10">
    <property type="entry name" value="Tetratricopeptide repeat domain"/>
    <property type="match status" value="1"/>
</dbReference>
<dbReference type="Proteomes" id="UP001203880">
    <property type="component" value="Unassembled WGS sequence"/>
</dbReference>
<proteinExistence type="predicted"/>
<dbReference type="SUPFAM" id="SSF48452">
    <property type="entry name" value="TPR-like"/>
    <property type="match status" value="1"/>
</dbReference>
<evidence type="ECO:0000313" key="2">
    <source>
        <dbReference type="EMBL" id="MCL6285824.1"/>
    </source>
</evidence>
<dbReference type="Pfam" id="PF14559">
    <property type="entry name" value="TPR_19"/>
    <property type="match status" value="1"/>
</dbReference>
<evidence type="ECO:0000256" key="1">
    <source>
        <dbReference type="SAM" id="SignalP"/>
    </source>
</evidence>